<keyword evidence="4" id="KW-1185">Reference proteome</keyword>
<comment type="caution">
    <text evidence="3">The sequence shown here is derived from an EMBL/GenBank/DDBJ whole genome shotgun (WGS) entry which is preliminary data.</text>
</comment>
<evidence type="ECO:0000256" key="1">
    <source>
        <dbReference type="SAM" id="Phobius"/>
    </source>
</evidence>
<dbReference type="Gene3D" id="2.70.170.10">
    <property type="entry name" value="Neurotransmitter-gated ion-channel ligand-binding domain"/>
    <property type="match status" value="1"/>
</dbReference>
<keyword evidence="1" id="KW-0812">Transmembrane</keyword>
<proteinExistence type="predicted"/>
<dbReference type="SUPFAM" id="SSF63712">
    <property type="entry name" value="Nicotinic receptor ligand binding domain-like"/>
    <property type="match status" value="1"/>
</dbReference>
<dbReference type="GO" id="GO:0016020">
    <property type="term" value="C:membrane"/>
    <property type="evidence" value="ECO:0007669"/>
    <property type="project" value="InterPro"/>
</dbReference>
<dbReference type="InterPro" id="IPR036734">
    <property type="entry name" value="Neur_chan_lig-bd_sf"/>
</dbReference>
<dbReference type="EMBL" id="BMAT01005601">
    <property type="protein sequence ID" value="GFR96710.1"/>
    <property type="molecule type" value="Genomic_DNA"/>
</dbReference>
<sequence>MYSSSISILEIGELEQSQIKRTVFIKAVFLKIEDINTIQEYFSGLVFVQARWREPLLDSCFGKDVSNINWDGMWDPKLDINNTLGDVKEQIWRDVQFTAKGEAYAIEKRRVKGKFTERMELQEFPFDVQDLSLLITSGYKEEVIRLEEDEEDISSVVIDTFVDVQEWDLKNFVQSEPRALISSLSFATFAIHRTRTWNRVQLSFILILACVTFKFAALQSVPKISYLTHLDRYILCTMLYLFCVAVWHASLSRFDRSESGTMDLYAYTTFIGVYISLHILFFIVMVVRKRLAKFHRRQSIKAEISKSSNWRMRSAPATQIVDIKL</sequence>
<dbReference type="GO" id="GO:0005230">
    <property type="term" value="F:extracellular ligand-gated monoatomic ion channel activity"/>
    <property type="evidence" value="ECO:0007669"/>
    <property type="project" value="InterPro"/>
</dbReference>
<accession>A0AAV4HJ32</accession>
<feature type="transmembrane region" description="Helical" evidence="1">
    <location>
        <begin position="264"/>
        <end position="287"/>
    </location>
</feature>
<evidence type="ECO:0000313" key="4">
    <source>
        <dbReference type="Proteomes" id="UP000762676"/>
    </source>
</evidence>
<reference evidence="3 4" key="1">
    <citation type="journal article" date="2021" name="Elife">
        <title>Chloroplast acquisition without the gene transfer in kleptoplastic sea slugs, Plakobranchus ocellatus.</title>
        <authorList>
            <person name="Maeda T."/>
            <person name="Takahashi S."/>
            <person name="Yoshida T."/>
            <person name="Shimamura S."/>
            <person name="Takaki Y."/>
            <person name="Nagai Y."/>
            <person name="Toyoda A."/>
            <person name="Suzuki Y."/>
            <person name="Arimoto A."/>
            <person name="Ishii H."/>
            <person name="Satoh N."/>
            <person name="Nishiyama T."/>
            <person name="Hasebe M."/>
            <person name="Maruyama T."/>
            <person name="Minagawa J."/>
            <person name="Obokata J."/>
            <person name="Shigenobu S."/>
        </authorList>
    </citation>
    <scope>NUCLEOTIDE SEQUENCE [LARGE SCALE GENOMIC DNA]</scope>
</reference>
<evidence type="ECO:0000259" key="2">
    <source>
        <dbReference type="Pfam" id="PF02931"/>
    </source>
</evidence>
<feature type="transmembrane region" description="Helical" evidence="1">
    <location>
        <begin position="202"/>
        <end position="221"/>
    </location>
</feature>
<keyword evidence="1" id="KW-0472">Membrane</keyword>
<dbReference type="AlphaFoldDB" id="A0AAV4HJ32"/>
<dbReference type="Pfam" id="PF02931">
    <property type="entry name" value="Neur_chan_LBD"/>
    <property type="match status" value="1"/>
</dbReference>
<dbReference type="InterPro" id="IPR036719">
    <property type="entry name" value="Neuro-gated_channel_TM_sf"/>
</dbReference>
<dbReference type="InterPro" id="IPR006202">
    <property type="entry name" value="Neur_chan_lig-bd"/>
</dbReference>
<feature type="transmembrane region" description="Helical" evidence="1">
    <location>
        <begin position="233"/>
        <end position="252"/>
    </location>
</feature>
<evidence type="ECO:0000313" key="3">
    <source>
        <dbReference type="EMBL" id="GFR96710.1"/>
    </source>
</evidence>
<name>A0AAV4HJ32_9GAST</name>
<feature type="domain" description="Neurotransmitter-gated ion-channel ligand-binding" evidence="2">
    <location>
        <begin position="22"/>
        <end position="182"/>
    </location>
</feature>
<gene>
    <name evidence="3" type="ORF">ElyMa_002726800</name>
</gene>
<keyword evidence="1" id="KW-1133">Transmembrane helix</keyword>
<dbReference type="Proteomes" id="UP000762676">
    <property type="component" value="Unassembled WGS sequence"/>
</dbReference>
<organism evidence="3 4">
    <name type="scientific">Elysia marginata</name>
    <dbReference type="NCBI Taxonomy" id="1093978"/>
    <lineage>
        <taxon>Eukaryota</taxon>
        <taxon>Metazoa</taxon>
        <taxon>Spiralia</taxon>
        <taxon>Lophotrochozoa</taxon>
        <taxon>Mollusca</taxon>
        <taxon>Gastropoda</taxon>
        <taxon>Heterobranchia</taxon>
        <taxon>Euthyneura</taxon>
        <taxon>Panpulmonata</taxon>
        <taxon>Sacoglossa</taxon>
        <taxon>Placobranchoidea</taxon>
        <taxon>Plakobranchidae</taxon>
        <taxon>Elysia</taxon>
    </lineage>
</organism>
<dbReference type="SUPFAM" id="SSF90112">
    <property type="entry name" value="Neurotransmitter-gated ion-channel transmembrane pore"/>
    <property type="match status" value="1"/>
</dbReference>
<protein>
    <submittedName>
        <fullName evidence="3">Cys-loop ligand-gated ion channel-like isoform X4</fullName>
    </submittedName>
</protein>